<evidence type="ECO:0000313" key="2">
    <source>
        <dbReference type="Proteomes" id="UP000324222"/>
    </source>
</evidence>
<keyword evidence="2" id="KW-1185">Reference proteome</keyword>
<name>A0A5B7D0Y5_PORTR</name>
<reference evidence="1 2" key="1">
    <citation type="submission" date="2019-05" db="EMBL/GenBank/DDBJ databases">
        <title>Another draft genome of Portunus trituberculatus and its Hox gene families provides insights of decapod evolution.</title>
        <authorList>
            <person name="Jeong J.-H."/>
            <person name="Song I."/>
            <person name="Kim S."/>
            <person name="Choi T."/>
            <person name="Kim D."/>
            <person name="Ryu S."/>
            <person name="Kim W."/>
        </authorList>
    </citation>
    <scope>NUCLEOTIDE SEQUENCE [LARGE SCALE GENOMIC DNA]</scope>
    <source>
        <tissue evidence="1">Muscle</tissue>
    </source>
</reference>
<dbReference type="AlphaFoldDB" id="A0A5B7D0Y5"/>
<accession>A0A5B7D0Y5</accession>
<proteinExistence type="predicted"/>
<sequence length="82" mass="8971">MSSKNSLSPTGDGGRAPEWSDRHRGLLIMQACSNNTHLAWRNENGLVSRVYGGEDPQCKPQATVGIQAQGHHSGRVQFTRNL</sequence>
<comment type="caution">
    <text evidence="1">The sequence shown here is derived from an EMBL/GenBank/DDBJ whole genome shotgun (WGS) entry which is preliminary data.</text>
</comment>
<gene>
    <name evidence="1" type="ORF">E2C01_008500</name>
</gene>
<protein>
    <submittedName>
        <fullName evidence="1">Uncharacterized protein</fullName>
    </submittedName>
</protein>
<evidence type="ECO:0000313" key="1">
    <source>
        <dbReference type="EMBL" id="MPC15702.1"/>
    </source>
</evidence>
<organism evidence="1 2">
    <name type="scientific">Portunus trituberculatus</name>
    <name type="common">Swimming crab</name>
    <name type="synonym">Neptunus trituberculatus</name>
    <dbReference type="NCBI Taxonomy" id="210409"/>
    <lineage>
        <taxon>Eukaryota</taxon>
        <taxon>Metazoa</taxon>
        <taxon>Ecdysozoa</taxon>
        <taxon>Arthropoda</taxon>
        <taxon>Crustacea</taxon>
        <taxon>Multicrustacea</taxon>
        <taxon>Malacostraca</taxon>
        <taxon>Eumalacostraca</taxon>
        <taxon>Eucarida</taxon>
        <taxon>Decapoda</taxon>
        <taxon>Pleocyemata</taxon>
        <taxon>Brachyura</taxon>
        <taxon>Eubrachyura</taxon>
        <taxon>Portunoidea</taxon>
        <taxon>Portunidae</taxon>
        <taxon>Portuninae</taxon>
        <taxon>Portunus</taxon>
    </lineage>
</organism>
<dbReference type="EMBL" id="VSRR010000448">
    <property type="protein sequence ID" value="MPC15702.1"/>
    <property type="molecule type" value="Genomic_DNA"/>
</dbReference>
<dbReference type="Proteomes" id="UP000324222">
    <property type="component" value="Unassembled WGS sequence"/>
</dbReference>